<dbReference type="Gene3D" id="2.30.30.110">
    <property type="match status" value="1"/>
</dbReference>
<dbReference type="InterPro" id="IPR003477">
    <property type="entry name" value="PemK-like"/>
</dbReference>
<name>A0ABS0I6N8_9BACT</name>
<dbReference type="InterPro" id="IPR011067">
    <property type="entry name" value="Plasmid_toxin/cell-grow_inhib"/>
</dbReference>
<organism evidence="1 2">
    <name type="scientific">Hymenobacter ruricola</name>
    <dbReference type="NCBI Taxonomy" id="2791023"/>
    <lineage>
        <taxon>Bacteria</taxon>
        <taxon>Pseudomonadati</taxon>
        <taxon>Bacteroidota</taxon>
        <taxon>Cytophagia</taxon>
        <taxon>Cytophagales</taxon>
        <taxon>Hymenobacteraceae</taxon>
        <taxon>Hymenobacter</taxon>
    </lineage>
</organism>
<evidence type="ECO:0000313" key="2">
    <source>
        <dbReference type="Proteomes" id="UP000618931"/>
    </source>
</evidence>
<comment type="caution">
    <text evidence="1">The sequence shown here is derived from an EMBL/GenBank/DDBJ whole genome shotgun (WGS) entry which is preliminary data.</text>
</comment>
<dbReference type="Proteomes" id="UP000618931">
    <property type="component" value="Unassembled WGS sequence"/>
</dbReference>
<proteinExistence type="predicted"/>
<dbReference type="EMBL" id="JADQDM010000008">
    <property type="protein sequence ID" value="MBF9222559.1"/>
    <property type="molecule type" value="Genomic_DNA"/>
</dbReference>
<gene>
    <name evidence="1" type="ORF">I2H31_15755</name>
</gene>
<keyword evidence="2" id="KW-1185">Reference proteome</keyword>
<reference evidence="1 2" key="1">
    <citation type="submission" date="2020-11" db="EMBL/GenBank/DDBJ databases">
        <authorList>
            <person name="Kim M.K."/>
        </authorList>
    </citation>
    <scope>NUCLEOTIDE SEQUENCE [LARGE SCALE GENOMIC DNA]</scope>
    <source>
        <strain evidence="1 2">BT662</strain>
    </source>
</reference>
<dbReference type="RefSeq" id="WP_196294008.1">
    <property type="nucleotide sequence ID" value="NZ_JADQDM010000008.1"/>
</dbReference>
<protein>
    <submittedName>
        <fullName evidence="1">Type II toxin-antitoxin system PemK/MazF family toxin</fullName>
    </submittedName>
</protein>
<dbReference type="SUPFAM" id="SSF50118">
    <property type="entry name" value="Cell growth inhibitor/plasmid maintenance toxic component"/>
    <property type="match status" value="1"/>
</dbReference>
<dbReference type="Pfam" id="PF02452">
    <property type="entry name" value="PemK_toxin"/>
    <property type="match status" value="1"/>
</dbReference>
<sequence>MKKGDILQVQFPFTNQQGSKRRPALVLAVEAPDVTVAFIIGNLGLAQPYDVVLQPTALNRLGKPSLVRVLKIAMLDRSQLHGRVGELTDAELQQVNQGLRKGFQL</sequence>
<accession>A0ABS0I6N8</accession>
<evidence type="ECO:0000313" key="1">
    <source>
        <dbReference type="EMBL" id="MBF9222559.1"/>
    </source>
</evidence>